<name>A0A915I9G9_ROMCU</name>
<dbReference type="AlphaFoldDB" id="A0A915I9G9"/>
<dbReference type="WBParaSite" id="nRc.2.0.1.t10824-RA">
    <property type="protein sequence ID" value="nRc.2.0.1.t10824-RA"/>
    <property type="gene ID" value="nRc.2.0.1.g10824"/>
</dbReference>
<feature type="signal peptide" evidence="1">
    <location>
        <begin position="1"/>
        <end position="19"/>
    </location>
</feature>
<accession>A0A915I9G9</accession>
<protein>
    <submittedName>
        <fullName evidence="3">Uncharacterized protein</fullName>
    </submittedName>
</protein>
<dbReference type="Proteomes" id="UP000887565">
    <property type="component" value="Unplaced"/>
</dbReference>
<keyword evidence="2" id="KW-1185">Reference proteome</keyword>
<feature type="chain" id="PRO_5037240971" evidence="1">
    <location>
        <begin position="20"/>
        <end position="47"/>
    </location>
</feature>
<proteinExistence type="predicted"/>
<organism evidence="2 3">
    <name type="scientific">Romanomermis culicivorax</name>
    <name type="common">Nematode worm</name>
    <dbReference type="NCBI Taxonomy" id="13658"/>
    <lineage>
        <taxon>Eukaryota</taxon>
        <taxon>Metazoa</taxon>
        <taxon>Ecdysozoa</taxon>
        <taxon>Nematoda</taxon>
        <taxon>Enoplea</taxon>
        <taxon>Dorylaimia</taxon>
        <taxon>Mermithida</taxon>
        <taxon>Mermithoidea</taxon>
        <taxon>Mermithidae</taxon>
        <taxon>Romanomermis</taxon>
    </lineage>
</organism>
<keyword evidence="1" id="KW-0732">Signal</keyword>
<reference evidence="3" key="1">
    <citation type="submission" date="2022-11" db="UniProtKB">
        <authorList>
            <consortium name="WormBaseParasite"/>
        </authorList>
    </citation>
    <scope>IDENTIFICATION</scope>
</reference>
<sequence>MPIKYFFLIWILAIIEGRAAETGYTVYIHATSRMMIPYAQAVFWDSV</sequence>
<evidence type="ECO:0000256" key="1">
    <source>
        <dbReference type="SAM" id="SignalP"/>
    </source>
</evidence>
<evidence type="ECO:0000313" key="3">
    <source>
        <dbReference type="WBParaSite" id="nRc.2.0.1.t10824-RA"/>
    </source>
</evidence>
<evidence type="ECO:0000313" key="2">
    <source>
        <dbReference type="Proteomes" id="UP000887565"/>
    </source>
</evidence>